<reference evidence="1 2" key="1">
    <citation type="submission" date="2024-02" db="EMBL/GenBank/DDBJ databases">
        <title>A Gaetbulibacter species isolated from tidal flats and genomic insights of their niches.</title>
        <authorList>
            <person name="Ye Y."/>
        </authorList>
    </citation>
    <scope>NUCLEOTIDE SEQUENCE [LARGE SCALE GENOMIC DNA]</scope>
    <source>
        <strain evidence="1 2">KEM-8</strain>
    </source>
</reference>
<comment type="caution">
    <text evidence="1">The sequence shown here is derived from an EMBL/GenBank/DDBJ whole genome shotgun (WGS) entry which is preliminary data.</text>
</comment>
<keyword evidence="2" id="KW-1185">Reference proteome</keyword>
<proteinExistence type="predicted"/>
<protein>
    <submittedName>
        <fullName evidence="1">Sensor of ECF-type sigma factor</fullName>
    </submittedName>
</protein>
<dbReference type="Proteomes" id="UP001610104">
    <property type="component" value="Unassembled WGS sequence"/>
</dbReference>
<accession>A0ABW7MXE5</accession>
<evidence type="ECO:0000313" key="2">
    <source>
        <dbReference type="Proteomes" id="UP001610104"/>
    </source>
</evidence>
<evidence type="ECO:0000313" key="1">
    <source>
        <dbReference type="EMBL" id="MFH6769857.1"/>
    </source>
</evidence>
<dbReference type="EMBL" id="JBAWKC010000005">
    <property type="protein sequence ID" value="MFH6769857.1"/>
    <property type="molecule type" value="Genomic_DNA"/>
</dbReference>
<name>A0ABW7MXE5_9FLAO</name>
<sequence length="146" mass="17351">MKTITSIVFIISFSILSFAQSNRDKIKTLKIAYITEKLDLSEKEAQIFWPVYNAFEEENFKLRKQSFEGKKNINFETLKEEEAISILKEMRAFDSKRITLKNNFIDDLTKIISAKKIILLEKAEDDFKHKMFEEFKSRRPDRGRKD</sequence>
<gene>
    <name evidence="1" type="ORF">V8G56_13980</name>
</gene>
<organism evidence="1 2">
    <name type="scientific">Gaetbulibacter aquiaggeris</name>
    <dbReference type="NCBI Taxonomy" id="1735373"/>
    <lineage>
        <taxon>Bacteria</taxon>
        <taxon>Pseudomonadati</taxon>
        <taxon>Bacteroidota</taxon>
        <taxon>Flavobacteriia</taxon>
        <taxon>Flavobacteriales</taxon>
        <taxon>Flavobacteriaceae</taxon>
        <taxon>Gaetbulibacter</taxon>
    </lineage>
</organism>
<dbReference type="RefSeq" id="WP_395439081.1">
    <property type="nucleotide sequence ID" value="NZ_JBAWKC010000005.1"/>
</dbReference>